<feature type="coiled-coil region" evidence="1">
    <location>
        <begin position="48"/>
        <end position="82"/>
    </location>
</feature>
<sequence>MSPFLSAGLAALLFFTPCAAIAAASVTGEIRTDISKTMDTEKHVQNMKTNWKDEARELADRLELLEKEAVDLENYLKKQNLRLTLEEKKYEENLRRDKETARVKSELSGFLDRVLVSLEAGIAADLPFLAQERAGRIASLKEMMVDPEESPAEKFRRVFEALQIEAEYGTTIEVTQETISLGGRDILVDVFRLGRVSLLCQSLDQKKSAVFDPAAAQWQPLPESQNRDIAQAIAMARLERSIELVKLPLGKILK</sequence>
<proteinExistence type="predicted"/>
<organism evidence="4 5">
    <name type="scientific">Desulfobacter hydrogenophilus</name>
    <dbReference type="NCBI Taxonomy" id="2291"/>
    <lineage>
        <taxon>Bacteria</taxon>
        <taxon>Pseudomonadati</taxon>
        <taxon>Thermodesulfobacteriota</taxon>
        <taxon>Desulfobacteria</taxon>
        <taxon>Desulfobacterales</taxon>
        <taxon>Desulfobacteraceae</taxon>
        <taxon>Desulfobacter</taxon>
    </lineage>
</organism>
<feature type="signal peptide" evidence="2">
    <location>
        <begin position="1"/>
        <end position="22"/>
    </location>
</feature>
<feature type="chain" id="PRO_5030062843" evidence="2">
    <location>
        <begin position="23"/>
        <end position="254"/>
    </location>
</feature>
<accession>A0A328F6F9</accession>
<evidence type="ECO:0000256" key="1">
    <source>
        <dbReference type="SAM" id="Coils"/>
    </source>
</evidence>
<reference evidence="3 6" key="2">
    <citation type="submission" date="2019-02" db="EMBL/GenBank/DDBJ databases">
        <title>Complete genome sequence of Desulfobacter hydrogenophilus AcRS1.</title>
        <authorList>
            <person name="Marietou A."/>
            <person name="Lund M.B."/>
            <person name="Marshall I.P.G."/>
            <person name="Schreiber L."/>
            <person name="Jorgensen B."/>
        </authorList>
    </citation>
    <scope>NUCLEOTIDE SEQUENCE [LARGE SCALE GENOMIC DNA]</scope>
    <source>
        <strain evidence="3 6">AcRS1</strain>
    </source>
</reference>
<evidence type="ECO:0000256" key="2">
    <source>
        <dbReference type="SAM" id="SignalP"/>
    </source>
</evidence>
<protein>
    <submittedName>
        <fullName evidence="4">DUF3450 domain-containing protein</fullName>
    </submittedName>
</protein>
<dbReference type="Proteomes" id="UP000248798">
    <property type="component" value="Unassembled WGS sequence"/>
</dbReference>
<keyword evidence="2" id="KW-0732">Signal</keyword>
<evidence type="ECO:0000313" key="4">
    <source>
        <dbReference type="EMBL" id="RAL99948.1"/>
    </source>
</evidence>
<dbReference type="Proteomes" id="UP000293902">
    <property type="component" value="Chromosome"/>
</dbReference>
<dbReference type="EMBL" id="CP036313">
    <property type="protein sequence ID" value="QBH15669.1"/>
    <property type="molecule type" value="Genomic_DNA"/>
</dbReference>
<dbReference type="Pfam" id="PF11932">
    <property type="entry name" value="DUF3450"/>
    <property type="match status" value="1"/>
</dbReference>
<gene>
    <name evidence="4" type="ORF">DO021_21700</name>
    <name evidence="3" type="ORF">EYB58_20925</name>
</gene>
<dbReference type="OrthoDB" id="5880116at2"/>
<reference evidence="4 5" key="1">
    <citation type="submission" date="2018-06" db="EMBL/GenBank/DDBJ databases">
        <title>Complete Genome Sequence of Desulfobacter hydrogenophilus (DSM3380).</title>
        <authorList>
            <person name="Marietou A."/>
            <person name="Schreiber L."/>
            <person name="Marshall I."/>
            <person name="Jorgensen B."/>
        </authorList>
    </citation>
    <scope>NUCLEOTIDE SEQUENCE [LARGE SCALE GENOMIC DNA]</scope>
    <source>
        <strain evidence="4 5">DSM 3380</strain>
    </source>
</reference>
<evidence type="ECO:0000313" key="3">
    <source>
        <dbReference type="EMBL" id="QBH15669.1"/>
    </source>
</evidence>
<keyword evidence="1" id="KW-0175">Coiled coil</keyword>
<dbReference type="AlphaFoldDB" id="A0A328F6F9"/>
<keyword evidence="6" id="KW-1185">Reference proteome</keyword>
<dbReference type="InterPro" id="IPR016866">
    <property type="entry name" value="UCP028069"/>
</dbReference>
<dbReference type="EMBL" id="QLNI01000078">
    <property type="protein sequence ID" value="RAL99948.1"/>
    <property type="molecule type" value="Genomic_DNA"/>
</dbReference>
<evidence type="ECO:0000313" key="5">
    <source>
        <dbReference type="Proteomes" id="UP000248798"/>
    </source>
</evidence>
<name>A0A328F6F9_9BACT</name>
<evidence type="ECO:0000313" key="6">
    <source>
        <dbReference type="Proteomes" id="UP000293902"/>
    </source>
</evidence>